<reference evidence="1" key="1">
    <citation type="journal article" date="2025" name="Int. J. Syst. Evol. Microbiol.">
        <title>Streptomyces citrinus sp. nov., with yellow diffusible pigment.</title>
        <authorList>
            <person name="He Y."/>
            <person name="Yang E."/>
            <person name="Xu J."/>
            <person name="Sun Y."/>
            <person name="Sun L."/>
        </authorList>
    </citation>
    <scope>NUCLEOTIDE SEQUENCE</scope>
    <source>
        <strain evidence="1">Q6</strain>
    </source>
</reference>
<organism evidence="1 2">
    <name type="scientific">Streptomyces citrinus</name>
    <dbReference type="NCBI Taxonomy" id="3118173"/>
    <lineage>
        <taxon>Bacteria</taxon>
        <taxon>Bacillati</taxon>
        <taxon>Actinomycetota</taxon>
        <taxon>Actinomycetes</taxon>
        <taxon>Kitasatosporales</taxon>
        <taxon>Streptomycetaceae</taxon>
        <taxon>Streptomyces</taxon>
    </lineage>
</organism>
<gene>
    <name evidence="1" type="ORF">V2W30_04275</name>
</gene>
<sequence length="215" mass="22104">MQTRLRRAAVVVAAAAMLPLALTACSDSDSKDEASNSASSASEGSDMASPSDDMSTADEPFGPACSSVPKDGAGSFDGMAKDPVATAASNNPALSTLVTAVKKAGLVDTLNNAQNITVFAPTNDAFAKIPKADLDKVLNDKAQLTKILTYHVVGQKLAPADLENGSFDTLEKSKLTTSGSGENYKVNDSANVVCGNVKTANANVYIIDSVLMPKS</sequence>
<evidence type="ECO:0000313" key="2">
    <source>
        <dbReference type="Proteomes" id="UP001432251"/>
    </source>
</evidence>
<proteinExistence type="predicted"/>
<dbReference type="EMBL" id="CP146022">
    <property type="protein sequence ID" value="WWQ62653.1"/>
    <property type="molecule type" value="Genomic_DNA"/>
</dbReference>
<accession>A0ACD5A9V0</accession>
<evidence type="ECO:0000313" key="1">
    <source>
        <dbReference type="EMBL" id="WWQ62653.1"/>
    </source>
</evidence>
<name>A0ACD5A9V0_9ACTN</name>
<dbReference type="Proteomes" id="UP001432251">
    <property type="component" value="Chromosome"/>
</dbReference>
<protein>
    <submittedName>
        <fullName evidence="1">Fasciclin domain-containing protein</fullName>
    </submittedName>
</protein>
<keyword evidence="2" id="KW-1185">Reference proteome</keyword>